<feature type="compositionally biased region" description="Polar residues" evidence="1">
    <location>
        <begin position="132"/>
        <end position="155"/>
    </location>
</feature>
<keyword evidence="3" id="KW-1185">Reference proteome</keyword>
<evidence type="ECO:0000313" key="2">
    <source>
        <dbReference type="EMBL" id="MBA0869934.1"/>
    </source>
</evidence>
<dbReference type="EMBL" id="JABFAF010000011">
    <property type="protein sequence ID" value="MBA0869934.1"/>
    <property type="molecule type" value="Genomic_DNA"/>
</dbReference>
<gene>
    <name evidence="2" type="ORF">Goshw_005419</name>
</gene>
<evidence type="ECO:0000256" key="1">
    <source>
        <dbReference type="SAM" id="MobiDB-lite"/>
    </source>
</evidence>
<dbReference type="PANTHER" id="PTHR48196:SF1">
    <property type="entry name" value="DUF630 DOMAIN-CONTAINING PROTEIN"/>
    <property type="match status" value="1"/>
</dbReference>
<feature type="region of interest" description="Disordered" evidence="1">
    <location>
        <begin position="121"/>
        <end position="155"/>
    </location>
</feature>
<evidence type="ECO:0000313" key="3">
    <source>
        <dbReference type="Proteomes" id="UP000593576"/>
    </source>
</evidence>
<sequence length="169" mass="18395">MGLANENKSMEVGLRRFGDEQSTLLDQFERLSFEAQLKQAILGRSLSESSLVKRCRCSQLLAQPPAAAQVGKGRCGSGFNRVLKKLMKPILGGKGNAEKNPVTNPNNSMFFNAFSRGRHAETENHGNVEQDAGSQRVSDQFPSQVSPGRANGSKSITLDFLVQGKQQSL</sequence>
<dbReference type="PANTHER" id="PTHR48196">
    <property type="entry name" value="DUF630 DOMAIN-CONTAINING PROTEIN"/>
    <property type="match status" value="1"/>
</dbReference>
<protein>
    <submittedName>
        <fullName evidence="2">Uncharacterized protein</fullName>
    </submittedName>
</protein>
<accession>A0A7J9MG60</accession>
<comment type="caution">
    <text evidence="2">The sequence shown here is derived from an EMBL/GenBank/DDBJ whole genome shotgun (WGS) entry which is preliminary data.</text>
</comment>
<proteinExistence type="predicted"/>
<dbReference type="OrthoDB" id="1707312at2759"/>
<reference evidence="2 3" key="1">
    <citation type="journal article" date="2019" name="Genome Biol. Evol.">
        <title>Insights into the evolution of the New World diploid cottons (Gossypium, subgenus Houzingenia) based on genome sequencing.</title>
        <authorList>
            <person name="Grover C.E."/>
            <person name="Arick M.A. 2nd"/>
            <person name="Thrash A."/>
            <person name="Conover J.L."/>
            <person name="Sanders W.S."/>
            <person name="Peterson D.G."/>
            <person name="Frelichowski J.E."/>
            <person name="Scheffler J.A."/>
            <person name="Scheffler B.E."/>
            <person name="Wendel J.F."/>
        </authorList>
    </citation>
    <scope>NUCLEOTIDE SEQUENCE [LARGE SCALE GENOMIC DNA]</scope>
    <source>
        <strain evidence="2">1</strain>
        <tissue evidence="2">Leaf</tissue>
    </source>
</reference>
<dbReference type="Proteomes" id="UP000593576">
    <property type="component" value="Unassembled WGS sequence"/>
</dbReference>
<dbReference type="AlphaFoldDB" id="A0A7J9MG60"/>
<name>A0A7J9MG60_GOSSC</name>
<organism evidence="2 3">
    <name type="scientific">Gossypium schwendimanii</name>
    <name type="common">Cotton</name>
    <dbReference type="NCBI Taxonomy" id="34291"/>
    <lineage>
        <taxon>Eukaryota</taxon>
        <taxon>Viridiplantae</taxon>
        <taxon>Streptophyta</taxon>
        <taxon>Embryophyta</taxon>
        <taxon>Tracheophyta</taxon>
        <taxon>Spermatophyta</taxon>
        <taxon>Magnoliopsida</taxon>
        <taxon>eudicotyledons</taxon>
        <taxon>Gunneridae</taxon>
        <taxon>Pentapetalae</taxon>
        <taxon>rosids</taxon>
        <taxon>malvids</taxon>
        <taxon>Malvales</taxon>
        <taxon>Malvaceae</taxon>
        <taxon>Malvoideae</taxon>
        <taxon>Gossypium</taxon>
    </lineage>
</organism>